<accession>A0AAV4T009</accession>
<keyword evidence="3" id="KW-1185">Reference proteome</keyword>
<comment type="caution">
    <text evidence="2">The sequence shown here is derived from an EMBL/GenBank/DDBJ whole genome shotgun (WGS) entry which is preliminary data.</text>
</comment>
<feature type="non-terminal residue" evidence="2">
    <location>
        <position position="1"/>
    </location>
</feature>
<organism evidence="2 3">
    <name type="scientific">Caerostris extrusa</name>
    <name type="common">Bark spider</name>
    <name type="synonym">Caerostris bankana</name>
    <dbReference type="NCBI Taxonomy" id="172846"/>
    <lineage>
        <taxon>Eukaryota</taxon>
        <taxon>Metazoa</taxon>
        <taxon>Ecdysozoa</taxon>
        <taxon>Arthropoda</taxon>
        <taxon>Chelicerata</taxon>
        <taxon>Arachnida</taxon>
        <taxon>Araneae</taxon>
        <taxon>Araneomorphae</taxon>
        <taxon>Entelegynae</taxon>
        <taxon>Araneoidea</taxon>
        <taxon>Araneidae</taxon>
        <taxon>Caerostris</taxon>
    </lineage>
</organism>
<reference evidence="2 3" key="1">
    <citation type="submission" date="2021-06" db="EMBL/GenBank/DDBJ databases">
        <title>Caerostris extrusa draft genome.</title>
        <authorList>
            <person name="Kono N."/>
            <person name="Arakawa K."/>
        </authorList>
    </citation>
    <scope>NUCLEOTIDE SEQUENCE [LARGE SCALE GENOMIC DNA]</scope>
</reference>
<feature type="signal peptide" evidence="1">
    <location>
        <begin position="1"/>
        <end position="25"/>
    </location>
</feature>
<gene>
    <name evidence="2" type="primary">X975_18336</name>
    <name evidence="2" type="ORF">CEXT_134621</name>
</gene>
<dbReference type="AlphaFoldDB" id="A0AAV4T009"/>
<keyword evidence="1" id="KW-0732">Signal</keyword>
<evidence type="ECO:0000313" key="3">
    <source>
        <dbReference type="Proteomes" id="UP001054945"/>
    </source>
</evidence>
<protein>
    <submittedName>
        <fullName evidence="2">Uncharacterized protein</fullName>
    </submittedName>
</protein>
<evidence type="ECO:0000313" key="2">
    <source>
        <dbReference type="EMBL" id="GIY37203.1"/>
    </source>
</evidence>
<evidence type="ECO:0000256" key="1">
    <source>
        <dbReference type="SAM" id="SignalP"/>
    </source>
</evidence>
<dbReference type="EMBL" id="BPLR01010138">
    <property type="protein sequence ID" value="GIY37203.1"/>
    <property type="molecule type" value="Genomic_DNA"/>
</dbReference>
<sequence>HSSDSPESMWFASLLIFAALQGLYGSQLLCRNKYSFCNSLAPTIDWGNGFPPQESEMEDICLKAESYYTCLVECSVLSPDPLDTTTETINATLAIVKEVCNKESRLHTEKVKDDSTNLLQIRCSRCLTLDLRFFATDTKHSRFGCSTATTAVHMRNYLRSSECYIDLASTDIGYECGKKAEIMYNGYISYLSESEDVDDADRTRHRYCMERAYKMACVALEILEECGEGAQTTYLELVHRSKYMSPICSRSTVRELRGEFIEFLAEDEKQEKNLLQSFNL</sequence>
<feature type="chain" id="PRO_5043775085" evidence="1">
    <location>
        <begin position="26"/>
        <end position="280"/>
    </location>
</feature>
<proteinExistence type="predicted"/>
<dbReference type="Proteomes" id="UP001054945">
    <property type="component" value="Unassembled WGS sequence"/>
</dbReference>
<name>A0AAV4T009_CAEEX</name>